<dbReference type="OrthoDB" id="10040378at2759"/>
<evidence type="ECO:0000256" key="4">
    <source>
        <dbReference type="ARBA" id="ARBA00022670"/>
    </source>
</evidence>
<evidence type="ECO:0000256" key="12">
    <source>
        <dbReference type="ARBA" id="ARBA00023180"/>
    </source>
</evidence>
<keyword evidence="6 13" id="KW-0479">Metal-binding</keyword>
<dbReference type="PANTHER" id="PTHR31120">
    <property type="entry name" value="METALLOPROTEASE TIKI"/>
    <property type="match status" value="1"/>
</dbReference>
<evidence type="ECO:0000256" key="6">
    <source>
        <dbReference type="ARBA" id="ARBA00022723"/>
    </source>
</evidence>
<dbReference type="AlphaFoldDB" id="A0A368GBS0"/>
<evidence type="ECO:0000256" key="7">
    <source>
        <dbReference type="ARBA" id="ARBA00022729"/>
    </source>
</evidence>
<name>A0A368GBS0_ANCCA</name>
<evidence type="ECO:0000256" key="13">
    <source>
        <dbReference type="RuleBase" id="RU369069"/>
    </source>
</evidence>
<keyword evidence="10 13" id="KW-0482">Metalloprotease</keyword>
<evidence type="ECO:0000256" key="3">
    <source>
        <dbReference type="ARBA" id="ARBA00008261"/>
    </source>
</evidence>
<comment type="caution">
    <text evidence="14">The sequence shown here is derived from an EMBL/GenBank/DDBJ whole genome shotgun (WGS) entry which is preliminary data.</text>
</comment>
<keyword evidence="7 13" id="KW-0732">Signal</keyword>
<keyword evidence="15" id="KW-1185">Reference proteome</keyword>
<dbReference type="GO" id="GO:0006508">
    <property type="term" value="P:proteolysis"/>
    <property type="evidence" value="ECO:0007669"/>
    <property type="project" value="UniProtKB-KW"/>
</dbReference>
<dbReference type="GO" id="GO:0004222">
    <property type="term" value="F:metalloendopeptidase activity"/>
    <property type="evidence" value="ECO:0007669"/>
    <property type="project" value="UniProtKB-UniRule"/>
</dbReference>
<sequence>MLPYDNFYGSTGPRNRIEIVFAVSDRVREAFSYSDTLLLEIDLRNEYIVRRLIRCKNLRRKQTAASYLDPVLYQRIKDFMARFRRSLISWAQSRETHQPDLYRKAKEMYENLVGNWERKRPEWLLFALYQLCENLLDRPTSPMLDVFLANKAYEEEKQIRAIETTQEQCNPIRSLTKEEIIFAINYTVAYLEHLHVTEKLFEINAGKSISALVKEYRCGNLDDNYFQMNEFSFADFNAGKKERDLAQKIDHQLREDIIARRNERMASRLDSILSSNPHLTVFSAIGTGHFFGNNSVLHHLQQMGYIVENVRDQDTLLPPRNLSKNFKFNSLWLRDQSAAPNVSIEVVMANSASVWMYICVYVSMVRIC</sequence>
<keyword evidence="11" id="KW-0472">Membrane</keyword>
<comment type="cofactor">
    <cofactor evidence="1">
        <name>Co(2+)</name>
        <dbReference type="ChEBI" id="CHEBI:48828"/>
    </cofactor>
</comment>
<keyword evidence="4 13" id="KW-0645">Protease</keyword>
<dbReference type="EMBL" id="JOJR01000221">
    <property type="protein sequence ID" value="RCN41812.1"/>
    <property type="molecule type" value="Genomic_DNA"/>
</dbReference>
<dbReference type="Pfam" id="PF01963">
    <property type="entry name" value="TraB_PrgY_gumN"/>
    <property type="match status" value="1"/>
</dbReference>
<keyword evidence="5" id="KW-0812">Transmembrane</keyword>
<evidence type="ECO:0000256" key="10">
    <source>
        <dbReference type="ARBA" id="ARBA00023049"/>
    </source>
</evidence>
<evidence type="ECO:0000313" key="15">
    <source>
        <dbReference type="Proteomes" id="UP000252519"/>
    </source>
</evidence>
<comment type="similarity">
    <text evidence="3 13">Belongs to the TIKI family.</text>
</comment>
<comment type="function">
    <text evidence="13">Metalloprotease that acts as a negative regulator of the Wnt signaling pathway.</text>
</comment>
<comment type="cofactor">
    <cofactor evidence="13">
        <name>Mn(2+)</name>
        <dbReference type="ChEBI" id="CHEBI:29035"/>
    </cofactor>
    <cofactor evidence="13">
        <name>Co(2+)</name>
        <dbReference type="ChEBI" id="CHEBI:48828"/>
    </cofactor>
    <text evidence="13">Divalent metal cations. Mn(2+) or Co(2+).</text>
</comment>
<dbReference type="PANTHER" id="PTHR31120:SF6">
    <property type="entry name" value="METALLOPROTEASE TIKI HOMOLOG"/>
    <property type="match status" value="1"/>
</dbReference>
<dbReference type="CDD" id="cd14789">
    <property type="entry name" value="Tiki"/>
    <property type="match status" value="1"/>
</dbReference>
<evidence type="ECO:0000313" key="14">
    <source>
        <dbReference type="EMBL" id="RCN41812.1"/>
    </source>
</evidence>
<keyword evidence="12" id="KW-0325">Glycoprotein</keyword>
<accession>A0A368GBS0</accession>
<comment type="subcellular location">
    <subcellularLocation>
        <location evidence="13">Cell membrane</location>
        <topology evidence="13">Single-pass type I membrane protein</topology>
    </subcellularLocation>
    <subcellularLocation>
        <location evidence="2">Membrane</location>
        <topology evidence="2">Single-pass type I membrane protein</topology>
    </subcellularLocation>
</comment>
<proteinExistence type="inferred from homology"/>
<evidence type="ECO:0000256" key="2">
    <source>
        <dbReference type="ARBA" id="ARBA00004479"/>
    </source>
</evidence>
<dbReference type="InterPro" id="IPR002816">
    <property type="entry name" value="TraB/PrgY/GumN_fam"/>
</dbReference>
<evidence type="ECO:0000256" key="9">
    <source>
        <dbReference type="ARBA" id="ARBA00022989"/>
    </source>
</evidence>
<dbReference type="EC" id="3.4.-.-" evidence="13"/>
<evidence type="ECO:0000256" key="5">
    <source>
        <dbReference type="ARBA" id="ARBA00022692"/>
    </source>
</evidence>
<reference evidence="14 15" key="1">
    <citation type="submission" date="2014-10" db="EMBL/GenBank/DDBJ databases">
        <title>Draft genome of the hookworm Ancylostoma caninum.</title>
        <authorList>
            <person name="Mitreva M."/>
        </authorList>
    </citation>
    <scope>NUCLEOTIDE SEQUENCE [LARGE SCALE GENOMIC DNA]</scope>
    <source>
        <strain evidence="14 15">Baltimore</strain>
    </source>
</reference>
<dbReference type="GO" id="GO:0046872">
    <property type="term" value="F:metal ion binding"/>
    <property type="evidence" value="ECO:0007669"/>
    <property type="project" value="UniProtKB-UniRule"/>
</dbReference>
<dbReference type="Proteomes" id="UP000252519">
    <property type="component" value="Unassembled WGS sequence"/>
</dbReference>
<gene>
    <name evidence="14" type="ORF">ANCCAN_12241</name>
</gene>
<keyword evidence="13" id="KW-1003">Cell membrane</keyword>
<dbReference type="GO" id="GO:0016055">
    <property type="term" value="P:Wnt signaling pathway"/>
    <property type="evidence" value="ECO:0007669"/>
    <property type="project" value="UniProtKB-KW"/>
</dbReference>
<evidence type="ECO:0000256" key="11">
    <source>
        <dbReference type="ARBA" id="ARBA00023136"/>
    </source>
</evidence>
<dbReference type="GO" id="GO:0005886">
    <property type="term" value="C:plasma membrane"/>
    <property type="evidence" value="ECO:0007669"/>
    <property type="project" value="UniProtKB-SubCell"/>
</dbReference>
<evidence type="ECO:0000256" key="8">
    <source>
        <dbReference type="ARBA" id="ARBA00022801"/>
    </source>
</evidence>
<organism evidence="14 15">
    <name type="scientific">Ancylostoma caninum</name>
    <name type="common">Dog hookworm</name>
    <dbReference type="NCBI Taxonomy" id="29170"/>
    <lineage>
        <taxon>Eukaryota</taxon>
        <taxon>Metazoa</taxon>
        <taxon>Ecdysozoa</taxon>
        <taxon>Nematoda</taxon>
        <taxon>Chromadorea</taxon>
        <taxon>Rhabditida</taxon>
        <taxon>Rhabditina</taxon>
        <taxon>Rhabditomorpha</taxon>
        <taxon>Strongyloidea</taxon>
        <taxon>Ancylostomatidae</taxon>
        <taxon>Ancylostomatinae</taxon>
        <taxon>Ancylostoma</taxon>
    </lineage>
</organism>
<keyword evidence="8 13" id="KW-0378">Hydrolase</keyword>
<protein>
    <recommendedName>
        <fullName evidence="13">Metalloprotease TIKI homolog</fullName>
        <ecNumber evidence="13">3.4.-.-</ecNumber>
    </recommendedName>
</protein>
<evidence type="ECO:0000256" key="1">
    <source>
        <dbReference type="ARBA" id="ARBA00001941"/>
    </source>
</evidence>
<keyword evidence="13" id="KW-0879">Wnt signaling pathway</keyword>
<keyword evidence="9" id="KW-1133">Transmembrane helix</keyword>
<dbReference type="GO" id="GO:0030178">
    <property type="term" value="P:negative regulation of Wnt signaling pathway"/>
    <property type="evidence" value="ECO:0007669"/>
    <property type="project" value="UniProtKB-UniRule"/>
</dbReference>
<dbReference type="InterPro" id="IPR040230">
    <property type="entry name" value="TIKI1/2-like"/>
</dbReference>